<dbReference type="PANTHER" id="PTHR47926:SF433">
    <property type="entry name" value="PENTATRICOPEPTIDE REPEAT-CONTAINING PROTEIN"/>
    <property type="match status" value="1"/>
</dbReference>
<accession>A0AAV9CH71</accession>
<dbReference type="NCBIfam" id="TIGR00756">
    <property type="entry name" value="PPR"/>
    <property type="match status" value="1"/>
</dbReference>
<dbReference type="Proteomes" id="UP001180020">
    <property type="component" value="Unassembled WGS sequence"/>
</dbReference>
<name>A0AAV9CH71_ACOCL</name>
<dbReference type="InterPro" id="IPR046960">
    <property type="entry name" value="PPR_At4g14850-like_plant"/>
</dbReference>
<dbReference type="PROSITE" id="PS51375">
    <property type="entry name" value="PPR"/>
    <property type="match status" value="1"/>
</dbReference>
<reference evidence="3" key="1">
    <citation type="journal article" date="2023" name="Nat. Commun.">
        <title>Diploid and tetraploid genomes of Acorus and the evolution of monocots.</title>
        <authorList>
            <person name="Ma L."/>
            <person name="Liu K.W."/>
            <person name="Li Z."/>
            <person name="Hsiao Y.Y."/>
            <person name="Qi Y."/>
            <person name="Fu T."/>
            <person name="Tang G.D."/>
            <person name="Zhang D."/>
            <person name="Sun W.H."/>
            <person name="Liu D.K."/>
            <person name="Li Y."/>
            <person name="Chen G.Z."/>
            <person name="Liu X.D."/>
            <person name="Liao X.Y."/>
            <person name="Jiang Y.T."/>
            <person name="Yu X."/>
            <person name="Hao Y."/>
            <person name="Huang J."/>
            <person name="Zhao X.W."/>
            <person name="Ke S."/>
            <person name="Chen Y.Y."/>
            <person name="Wu W.L."/>
            <person name="Hsu J.L."/>
            <person name="Lin Y.F."/>
            <person name="Huang M.D."/>
            <person name="Li C.Y."/>
            <person name="Huang L."/>
            <person name="Wang Z.W."/>
            <person name="Zhao X."/>
            <person name="Zhong W.Y."/>
            <person name="Peng D.H."/>
            <person name="Ahmad S."/>
            <person name="Lan S."/>
            <person name="Zhang J.S."/>
            <person name="Tsai W.C."/>
            <person name="Van de Peer Y."/>
            <person name="Liu Z.J."/>
        </authorList>
    </citation>
    <scope>NUCLEOTIDE SEQUENCE</scope>
    <source>
        <strain evidence="3">CP</strain>
    </source>
</reference>
<dbReference type="GO" id="GO:0009451">
    <property type="term" value="P:RNA modification"/>
    <property type="evidence" value="ECO:0007669"/>
    <property type="project" value="InterPro"/>
</dbReference>
<protein>
    <submittedName>
        <fullName evidence="3">Pentatricopeptide repeat-containing protein</fullName>
    </submittedName>
</protein>
<evidence type="ECO:0000313" key="3">
    <source>
        <dbReference type="EMBL" id="KAK1288176.1"/>
    </source>
</evidence>
<evidence type="ECO:0000256" key="1">
    <source>
        <dbReference type="ARBA" id="ARBA00022737"/>
    </source>
</evidence>
<proteinExistence type="predicted"/>
<keyword evidence="4" id="KW-1185">Reference proteome</keyword>
<sequence>MIRRIITVESTHPLLKSTVRSVHFFSLTRFPPKNSNEERLKPPVQGDPVRRINGYDALLTECIDRRALDDGRGVHGHMIKAGFVPRVYLQTRLILFYVRCDSLMDARKLFEGMRDRNIATWTTMISGCSRTGHDREARDLFVRMLGTGKAVIVS</sequence>
<dbReference type="Gene3D" id="1.25.40.10">
    <property type="entry name" value="Tetratricopeptide repeat domain"/>
    <property type="match status" value="1"/>
</dbReference>
<gene>
    <name evidence="3" type="primary">PCMP-H85</name>
    <name evidence="3" type="ORF">QJS10_CPB19g01045</name>
</gene>
<organism evidence="3 4">
    <name type="scientific">Acorus calamus</name>
    <name type="common">Sweet flag</name>
    <dbReference type="NCBI Taxonomy" id="4465"/>
    <lineage>
        <taxon>Eukaryota</taxon>
        <taxon>Viridiplantae</taxon>
        <taxon>Streptophyta</taxon>
        <taxon>Embryophyta</taxon>
        <taxon>Tracheophyta</taxon>
        <taxon>Spermatophyta</taxon>
        <taxon>Magnoliopsida</taxon>
        <taxon>Liliopsida</taxon>
        <taxon>Acoraceae</taxon>
        <taxon>Acorus</taxon>
    </lineage>
</organism>
<reference evidence="3" key="2">
    <citation type="submission" date="2023-06" db="EMBL/GenBank/DDBJ databases">
        <authorList>
            <person name="Ma L."/>
            <person name="Liu K.-W."/>
            <person name="Li Z."/>
            <person name="Hsiao Y.-Y."/>
            <person name="Qi Y."/>
            <person name="Fu T."/>
            <person name="Tang G."/>
            <person name="Zhang D."/>
            <person name="Sun W.-H."/>
            <person name="Liu D.-K."/>
            <person name="Li Y."/>
            <person name="Chen G.-Z."/>
            <person name="Liu X.-D."/>
            <person name="Liao X.-Y."/>
            <person name="Jiang Y.-T."/>
            <person name="Yu X."/>
            <person name="Hao Y."/>
            <person name="Huang J."/>
            <person name="Zhao X.-W."/>
            <person name="Ke S."/>
            <person name="Chen Y.-Y."/>
            <person name="Wu W.-L."/>
            <person name="Hsu J.-L."/>
            <person name="Lin Y.-F."/>
            <person name="Huang M.-D."/>
            <person name="Li C.-Y."/>
            <person name="Huang L."/>
            <person name="Wang Z.-W."/>
            <person name="Zhao X."/>
            <person name="Zhong W.-Y."/>
            <person name="Peng D.-H."/>
            <person name="Ahmad S."/>
            <person name="Lan S."/>
            <person name="Zhang J.-S."/>
            <person name="Tsai W.-C."/>
            <person name="Van De Peer Y."/>
            <person name="Liu Z.-J."/>
        </authorList>
    </citation>
    <scope>NUCLEOTIDE SEQUENCE</scope>
    <source>
        <strain evidence="3">CP</strain>
        <tissue evidence="3">Leaves</tissue>
    </source>
</reference>
<dbReference type="AlphaFoldDB" id="A0AAV9CH71"/>
<dbReference type="GO" id="GO:0003723">
    <property type="term" value="F:RNA binding"/>
    <property type="evidence" value="ECO:0007669"/>
    <property type="project" value="InterPro"/>
</dbReference>
<keyword evidence="1" id="KW-0677">Repeat</keyword>
<dbReference type="Pfam" id="PF01535">
    <property type="entry name" value="PPR"/>
    <property type="match status" value="2"/>
</dbReference>
<feature type="repeat" description="PPR" evidence="2">
    <location>
        <begin position="117"/>
        <end position="151"/>
    </location>
</feature>
<dbReference type="EMBL" id="JAUJYO010000019">
    <property type="protein sequence ID" value="KAK1288176.1"/>
    <property type="molecule type" value="Genomic_DNA"/>
</dbReference>
<dbReference type="PANTHER" id="PTHR47926">
    <property type="entry name" value="PENTATRICOPEPTIDE REPEAT-CONTAINING PROTEIN"/>
    <property type="match status" value="1"/>
</dbReference>
<dbReference type="InterPro" id="IPR011990">
    <property type="entry name" value="TPR-like_helical_dom_sf"/>
</dbReference>
<dbReference type="InterPro" id="IPR002885">
    <property type="entry name" value="PPR_rpt"/>
</dbReference>
<evidence type="ECO:0000313" key="4">
    <source>
        <dbReference type="Proteomes" id="UP001180020"/>
    </source>
</evidence>
<evidence type="ECO:0000256" key="2">
    <source>
        <dbReference type="PROSITE-ProRule" id="PRU00708"/>
    </source>
</evidence>
<comment type="caution">
    <text evidence="3">The sequence shown here is derived from an EMBL/GenBank/DDBJ whole genome shotgun (WGS) entry which is preliminary data.</text>
</comment>